<name>A0A917KVD2_9ACTN</name>
<protein>
    <submittedName>
        <fullName evidence="1">Uncharacterized protein</fullName>
    </submittedName>
</protein>
<dbReference type="Proteomes" id="UP000657574">
    <property type="component" value="Unassembled WGS sequence"/>
</dbReference>
<keyword evidence="2" id="KW-1185">Reference proteome</keyword>
<evidence type="ECO:0000313" key="2">
    <source>
        <dbReference type="Proteomes" id="UP000657574"/>
    </source>
</evidence>
<dbReference type="EMBL" id="BMQA01000013">
    <property type="protein sequence ID" value="GGJ27711.1"/>
    <property type="molecule type" value="Genomic_DNA"/>
</dbReference>
<reference evidence="1" key="1">
    <citation type="journal article" date="2014" name="Int. J. Syst. Evol. Microbiol.">
        <title>Complete genome sequence of Corynebacterium casei LMG S-19264T (=DSM 44701T), isolated from a smear-ripened cheese.</title>
        <authorList>
            <consortium name="US DOE Joint Genome Institute (JGI-PGF)"/>
            <person name="Walter F."/>
            <person name="Albersmeier A."/>
            <person name="Kalinowski J."/>
            <person name="Ruckert C."/>
        </authorList>
    </citation>
    <scope>NUCLEOTIDE SEQUENCE</scope>
    <source>
        <strain evidence="1">JCM 3086</strain>
    </source>
</reference>
<organism evidence="1 2">
    <name type="scientific">Streptomyces brasiliensis</name>
    <dbReference type="NCBI Taxonomy" id="1954"/>
    <lineage>
        <taxon>Bacteria</taxon>
        <taxon>Bacillati</taxon>
        <taxon>Actinomycetota</taxon>
        <taxon>Actinomycetes</taxon>
        <taxon>Kitasatosporales</taxon>
        <taxon>Streptomycetaceae</taxon>
        <taxon>Streptomyces</taxon>
    </lineage>
</organism>
<proteinExistence type="predicted"/>
<reference evidence="1" key="2">
    <citation type="submission" date="2020-09" db="EMBL/GenBank/DDBJ databases">
        <authorList>
            <person name="Sun Q."/>
            <person name="Ohkuma M."/>
        </authorList>
    </citation>
    <scope>NUCLEOTIDE SEQUENCE</scope>
    <source>
        <strain evidence="1">JCM 3086</strain>
    </source>
</reference>
<sequence>MPVSTVAARNRLCHTAVAHFWYSVVPQAHGRLPGYDARVKPRYEQPDVPDGTTFCCFVNNLATYPVGTAQSTGLHPC</sequence>
<dbReference type="AlphaFoldDB" id="A0A917KVD2"/>
<accession>A0A917KVD2</accession>
<evidence type="ECO:0000313" key="1">
    <source>
        <dbReference type="EMBL" id="GGJ27711.1"/>
    </source>
</evidence>
<gene>
    <name evidence="1" type="ORF">GCM10010121_043770</name>
</gene>
<comment type="caution">
    <text evidence="1">The sequence shown here is derived from an EMBL/GenBank/DDBJ whole genome shotgun (WGS) entry which is preliminary data.</text>
</comment>